<dbReference type="RefSeq" id="WP_219539613.1">
    <property type="nucleotide sequence ID" value="NZ_JAHKRM010000068.1"/>
</dbReference>
<feature type="region of interest" description="Disordered" evidence="1">
    <location>
        <begin position="1"/>
        <end position="22"/>
    </location>
</feature>
<dbReference type="CDD" id="cd12108">
    <property type="entry name" value="Hr-like"/>
    <property type="match status" value="1"/>
</dbReference>
<evidence type="ECO:0000313" key="3">
    <source>
        <dbReference type="EMBL" id="MFD1543749.1"/>
    </source>
</evidence>
<organism evidence="3 4">
    <name type="scientific">Nonomuraea guangzhouensis</name>
    <dbReference type="NCBI Taxonomy" id="1291555"/>
    <lineage>
        <taxon>Bacteria</taxon>
        <taxon>Bacillati</taxon>
        <taxon>Actinomycetota</taxon>
        <taxon>Actinomycetes</taxon>
        <taxon>Streptosporangiales</taxon>
        <taxon>Streptosporangiaceae</taxon>
        <taxon>Nonomuraea</taxon>
    </lineage>
</organism>
<keyword evidence="4" id="KW-1185">Reference proteome</keyword>
<comment type="caution">
    <text evidence="3">The sequence shown here is derived from an EMBL/GenBank/DDBJ whole genome shotgun (WGS) entry which is preliminary data.</text>
</comment>
<feature type="domain" description="Hemerythrin-like" evidence="2">
    <location>
        <begin position="41"/>
        <end position="173"/>
    </location>
</feature>
<reference evidence="4" key="1">
    <citation type="journal article" date="2019" name="Int. J. Syst. Evol. Microbiol.">
        <title>The Global Catalogue of Microorganisms (GCM) 10K type strain sequencing project: providing services to taxonomists for standard genome sequencing and annotation.</title>
        <authorList>
            <consortium name="The Broad Institute Genomics Platform"/>
            <consortium name="The Broad Institute Genome Sequencing Center for Infectious Disease"/>
            <person name="Wu L."/>
            <person name="Ma J."/>
        </authorList>
    </citation>
    <scope>NUCLEOTIDE SEQUENCE [LARGE SCALE GENOMIC DNA]</scope>
    <source>
        <strain evidence="4">CGMCC 1.15399</strain>
    </source>
</reference>
<gene>
    <name evidence="3" type="ORF">ACFSJ0_42365</name>
</gene>
<evidence type="ECO:0000259" key="2">
    <source>
        <dbReference type="Pfam" id="PF01814"/>
    </source>
</evidence>
<dbReference type="Pfam" id="PF01814">
    <property type="entry name" value="Hemerythrin"/>
    <property type="match status" value="1"/>
</dbReference>
<name>A0ABW4GMY4_9ACTN</name>
<protein>
    <submittedName>
        <fullName evidence="3">Hemerythrin domain-containing protein</fullName>
    </submittedName>
</protein>
<evidence type="ECO:0000256" key="1">
    <source>
        <dbReference type="SAM" id="MobiDB-lite"/>
    </source>
</evidence>
<dbReference type="EMBL" id="JBHUCM010000040">
    <property type="protein sequence ID" value="MFD1543749.1"/>
    <property type="molecule type" value="Genomic_DNA"/>
</dbReference>
<evidence type="ECO:0000313" key="4">
    <source>
        <dbReference type="Proteomes" id="UP001597097"/>
    </source>
</evidence>
<sequence>MIFDLEEDRRPRGHKHDPEALTPAQRQLGRHLVDVHDGYRQEMRQVLDALDQVAAGALDAAALRSMINRLSMRQNYWTLGAFCATFCRLVTVHHTIEDEAMFPAILKRDDSLEPVIDKLKEEHEVIAALLTRLDEACVALVAGGTGLDQVRAEADRLSAVLSSHFAYEEEELVEPIGRLDVRI</sequence>
<dbReference type="Proteomes" id="UP001597097">
    <property type="component" value="Unassembled WGS sequence"/>
</dbReference>
<proteinExistence type="predicted"/>
<accession>A0ABW4GMY4</accession>
<dbReference type="InterPro" id="IPR012312">
    <property type="entry name" value="Hemerythrin-like"/>
</dbReference>